<feature type="chain" id="PRO_5042967396" description="ER membrane protein complex subunit 7 beta-sandwich domain-containing protein" evidence="8">
    <location>
        <begin position="16"/>
        <end position="268"/>
    </location>
</feature>
<keyword evidence="5 7" id="KW-0472">Membrane</keyword>
<evidence type="ECO:0000256" key="8">
    <source>
        <dbReference type="SAM" id="SignalP"/>
    </source>
</evidence>
<evidence type="ECO:0000259" key="9">
    <source>
        <dbReference type="Pfam" id="PF09430"/>
    </source>
</evidence>
<evidence type="ECO:0000256" key="1">
    <source>
        <dbReference type="ARBA" id="ARBA00004167"/>
    </source>
</evidence>
<feature type="region of interest" description="Disordered" evidence="6">
    <location>
        <begin position="230"/>
        <end position="268"/>
    </location>
</feature>
<keyword evidence="11" id="KW-1185">Reference proteome</keyword>
<name>A0AAN6NI20_9PEZI</name>
<comment type="caution">
    <text evidence="10">The sequence shown here is derived from an EMBL/GenBank/DDBJ whole genome shotgun (WGS) entry which is preliminary data.</text>
</comment>
<evidence type="ECO:0000256" key="3">
    <source>
        <dbReference type="ARBA" id="ARBA00022729"/>
    </source>
</evidence>
<evidence type="ECO:0000256" key="2">
    <source>
        <dbReference type="ARBA" id="ARBA00022692"/>
    </source>
</evidence>
<keyword evidence="2 7" id="KW-0812">Transmembrane</keyword>
<organism evidence="10 11">
    <name type="scientific">Diplogelasinospora grovesii</name>
    <dbReference type="NCBI Taxonomy" id="303347"/>
    <lineage>
        <taxon>Eukaryota</taxon>
        <taxon>Fungi</taxon>
        <taxon>Dikarya</taxon>
        <taxon>Ascomycota</taxon>
        <taxon>Pezizomycotina</taxon>
        <taxon>Sordariomycetes</taxon>
        <taxon>Sordariomycetidae</taxon>
        <taxon>Sordariales</taxon>
        <taxon>Diplogelasinosporaceae</taxon>
        <taxon>Diplogelasinospora</taxon>
    </lineage>
</organism>
<accession>A0AAN6NI20</accession>
<sequence length="268" mass="28353">MQLFTFLSLVGGALAAASTTVTFRLPATHQLPNPFGLPPSTHATLTAAGLRLSAPLTTSNTFVFHNVSTGSYLVDIHCPTHAFPPLRLDVSPSSTSGTSSGTPTEGLKVQAWETYRGNDWDNKGEVLPVLEGGVIEVTKVLGQKNYFSERSTFSVFSILKNPMILLGLVSMAIFLGMPYLVNNMDPEMRAEWEERQKSNPMNSLMGGGASGQPGAANPMANFDMAAFLAGSSSKKDNNGNGNGDSRPEDNGGNGGNGGKGGKESRKKR</sequence>
<feature type="signal peptide" evidence="8">
    <location>
        <begin position="1"/>
        <end position="15"/>
    </location>
</feature>
<reference evidence="11" key="1">
    <citation type="journal article" date="2023" name="Mol. Phylogenet. Evol.">
        <title>Genome-scale phylogeny and comparative genomics of the fungal order Sordariales.</title>
        <authorList>
            <person name="Hensen N."/>
            <person name="Bonometti L."/>
            <person name="Westerberg I."/>
            <person name="Brannstrom I.O."/>
            <person name="Guillou S."/>
            <person name="Cros-Aarteil S."/>
            <person name="Calhoun S."/>
            <person name="Haridas S."/>
            <person name="Kuo A."/>
            <person name="Mondo S."/>
            <person name="Pangilinan J."/>
            <person name="Riley R."/>
            <person name="LaButti K."/>
            <person name="Andreopoulos B."/>
            <person name="Lipzen A."/>
            <person name="Chen C."/>
            <person name="Yan M."/>
            <person name="Daum C."/>
            <person name="Ng V."/>
            <person name="Clum A."/>
            <person name="Steindorff A."/>
            <person name="Ohm R.A."/>
            <person name="Martin F."/>
            <person name="Silar P."/>
            <person name="Natvig D.O."/>
            <person name="Lalanne C."/>
            <person name="Gautier V."/>
            <person name="Ament-Velasquez S.L."/>
            <person name="Kruys A."/>
            <person name="Hutchinson M.I."/>
            <person name="Powell A.J."/>
            <person name="Barry K."/>
            <person name="Miller A.N."/>
            <person name="Grigoriev I.V."/>
            <person name="Debuchy R."/>
            <person name="Gladieux P."/>
            <person name="Hiltunen Thoren M."/>
            <person name="Johannesson H."/>
        </authorList>
    </citation>
    <scope>NUCLEOTIDE SEQUENCE [LARGE SCALE GENOMIC DNA]</scope>
    <source>
        <strain evidence="11">CBS 340.73</strain>
    </source>
</reference>
<dbReference type="PANTHER" id="PTHR13605">
    <property type="entry name" value="ER MEMBRANE PROTEIN COMPLEX SUBUNIT 7"/>
    <property type="match status" value="1"/>
</dbReference>
<protein>
    <recommendedName>
        <fullName evidence="9">ER membrane protein complex subunit 7 beta-sandwich domain-containing protein</fullName>
    </recommendedName>
</protein>
<feature type="domain" description="ER membrane protein complex subunit 7 beta-sandwich" evidence="9">
    <location>
        <begin position="37"/>
        <end position="166"/>
    </location>
</feature>
<dbReference type="EMBL" id="MU853752">
    <property type="protein sequence ID" value="KAK3946201.1"/>
    <property type="molecule type" value="Genomic_DNA"/>
</dbReference>
<dbReference type="InterPro" id="IPR039163">
    <property type="entry name" value="EMC7"/>
</dbReference>
<evidence type="ECO:0000256" key="7">
    <source>
        <dbReference type="SAM" id="Phobius"/>
    </source>
</evidence>
<gene>
    <name evidence="10" type="ORF">QBC46DRAFT_369116</name>
</gene>
<dbReference type="PANTHER" id="PTHR13605:SF4">
    <property type="entry name" value="ER MEMBRANE PROTEIN COMPLEX SUBUNIT 7"/>
    <property type="match status" value="1"/>
</dbReference>
<evidence type="ECO:0000256" key="4">
    <source>
        <dbReference type="ARBA" id="ARBA00022989"/>
    </source>
</evidence>
<evidence type="ECO:0000313" key="11">
    <source>
        <dbReference type="Proteomes" id="UP001303473"/>
    </source>
</evidence>
<dbReference type="InterPro" id="IPR019008">
    <property type="entry name" value="Beta_sandwich_EMC7"/>
</dbReference>
<dbReference type="Proteomes" id="UP001303473">
    <property type="component" value="Unassembled WGS sequence"/>
</dbReference>
<feature type="region of interest" description="Disordered" evidence="6">
    <location>
        <begin position="192"/>
        <end position="216"/>
    </location>
</feature>
<dbReference type="Pfam" id="PF09430">
    <property type="entry name" value="EMC7_beta-sandw"/>
    <property type="match status" value="1"/>
</dbReference>
<feature type="transmembrane region" description="Helical" evidence="7">
    <location>
        <begin position="163"/>
        <end position="181"/>
    </location>
</feature>
<comment type="subcellular location">
    <subcellularLocation>
        <location evidence="1">Membrane</location>
        <topology evidence="1">Single-pass membrane protein</topology>
    </subcellularLocation>
</comment>
<evidence type="ECO:0000313" key="10">
    <source>
        <dbReference type="EMBL" id="KAK3946201.1"/>
    </source>
</evidence>
<evidence type="ECO:0000256" key="6">
    <source>
        <dbReference type="SAM" id="MobiDB-lite"/>
    </source>
</evidence>
<proteinExistence type="predicted"/>
<dbReference type="AlphaFoldDB" id="A0AAN6NI20"/>
<dbReference type="GO" id="GO:0072546">
    <property type="term" value="C:EMC complex"/>
    <property type="evidence" value="ECO:0007669"/>
    <property type="project" value="TreeGrafter"/>
</dbReference>
<keyword evidence="4 7" id="KW-1133">Transmembrane helix</keyword>
<evidence type="ECO:0000256" key="5">
    <source>
        <dbReference type="ARBA" id="ARBA00023136"/>
    </source>
</evidence>
<keyword evidence="3 8" id="KW-0732">Signal</keyword>